<comment type="similarity">
    <text evidence="5">Belongs to the laat-1 family.</text>
</comment>
<evidence type="ECO:0000256" key="2">
    <source>
        <dbReference type="ARBA" id="ARBA00022692"/>
    </source>
</evidence>
<dbReference type="GO" id="GO:0034488">
    <property type="term" value="P:basic amino acid transmembrane export from vacuole"/>
    <property type="evidence" value="ECO:0007669"/>
    <property type="project" value="TreeGrafter"/>
</dbReference>
<dbReference type="AlphaFoldDB" id="A0A550BUL0"/>
<dbReference type="Gene3D" id="1.20.1280.290">
    <property type="match status" value="2"/>
</dbReference>
<dbReference type="SMART" id="SM00679">
    <property type="entry name" value="CTNS"/>
    <property type="match status" value="2"/>
</dbReference>
<comment type="subcellular location">
    <subcellularLocation>
        <location evidence="1">Membrane</location>
        <topology evidence="1">Multi-pass membrane protein</topology>
    </subcellularLocation>
</comment>
<name>A0A550BUL0_9AGAR</name>
<evidence type="ECO:0000313" key="9">
    <source>
        <dbReference type="EMBL" id="TRM56235.1"/>
    </source>
</evidence>
<gene>
    <name evidence="9" type="ORF">BD626DRAFT_258877</name>
</gene>
<dbReference type="GO" id="GO:0000329">
    <property type="term" value="C:fungal-type vacuole membrane"/>
    <property type="evidence" value="ECO:0007669"/>
    <property type="project" value="TreeGrafter"/>
</dbReference>
<keyword evidence="10" id="KW-1185">Reference proteome</keyword>
<feature type="transmembrane region" description="Helical" evidence="8">
    <location>
        <begin position="250"/>
        <end position="270"/>
    </location>
</feature>
<evidence type="ECO:0000256" key="1">
    <source>
        <dbReference type="ARBA" id="ARBA00004141"/>
    </source>
</evidence>
<evidence type="ECO:0000256" key="3">
    <source>
        <dbReference type="ARBA" id="ARBA00022989"/>
    </source>
</evidence>
<proteinExistence type="inferred from homology"/>
<evidence type="ECO:0000256" key="8">
    <source>
        <dbReference type="SAM" id="Phobius"/>
    </source>
</evidence>
<dbReference type="GO" id="GO:0015174">
    <property type="term" value="F:basic amino acid transmembrane transporter activity"/>
    <property type="evidence" value="ECO:0007669"/>
    <property type="project" value="TreeGrafter"/>
</dbReference>
<dbReference type="FunFam" id="1.20.1280.290:FF:000009">
    <property type="entry name" value="PQ loop repeat family protein"/>
    <property type="match status" value="1"/>
</dbReference>
<dbReference type="OrthoDB" id="8048523at2759"/>
<keyword evidence="3 8" id="KW-1133">Transmembrane helix</keyword>
<evidence type="ECO:0000256" key="7">
    <source>
        <dbReference type="SAM" id="MobiDB-lite"/>
    </source>
</evidence>
<accession>A0A550BUL0</accession>
<sequence>MFDLAGVSEALGYCSIACWLGAQFPQVLENVKRKSCDGLALPFLANWLLGDISNLVGCLLTNQLLFQTWLATYFVTVDCMLVAQYVYYETLKPKPAPSKFERIHERPAPRYRTLSAVAANVAAAAALVAQQEERTHPSLRHSHFTNAETSGSHLSGTDEEPDDDALAALADSFHSEGGRTLGRKRVSWSLERGGRRGTSLIIPRKGQLDPVDSPVDLLDRGRAVERVGESPLSPSAPSTMRRSTSHRSNMMFLAAFALFSFGAVSQRSIIGSGRVLFGRDVAVVVSESAALDGSANILASEFVNATDAAGERILGRIFAWLCTTLYLTSRLPQIWKNFTRKSVEGLSMSLFVFAFLGNVFYVASILSSPNVHQPPPASTAFIRESIPYLLGSGGTLMFDVTIVAQSFIYRPRHRRQRSRLEDGNNSRSRMVEEERSSLLSGDVLAHHRGSSEDNPARLRTSEAHQRSSTDTVMQSGARRMHSPEIGRGRTRSSARQPVDV</sequence>
<dbReference type="PANTHER" id="PTHR16201:SF34">
    <property type="entry name" value="LYSOSOMAL AMINO ACID TRANSPORTER 1"/>
    <property type="match status" value="1"/>
</dbReference>
<feature type="compositionally biased region" description="Polar residues" evidence="7">
    <location>
        <begin position="491"/>
        <end position="500"/>
    </location>
</feature>
<feature type="compositionally biased region" description="Basic and acidic residues" evidence="7">
    <location>
        <begin position="418"/>
        <end position="436"/>
    </location>
</feature>
<keyword evidence="4 8" id="KW-0472">Membrane</keyword>
<evidence type="ECO:0000256" key="4">
    <source>
        <dbReference type="ARBA" id="ARBA00023136"/>
    </source>
</evidence>
<feature type="transmembrane region" description="Helical" evidence="8">
    <location>
        <begin position="386"/>
        <end position="409"/>
    </location>
</feature>
<feature type="region of interest" description="Disordered" evidence="7">
    <location>
        <begin position="414"/>
        <end position="500"/>
    </location>
</feature>
<evidence type="ECO:0000313" key="10">
    <source>
        <dbReference type="Proteomes" id="UP000320762"/>
    </source>
</evidence>
<feature type="region of interest" description="Disordered" evidence="7">
    <location>
        <begin position="135"/>
        <end position="162"/>
    </location>
</feature>
<dbReference type="Proteomes" id="UP000320762">
    <property type="component" value="Unassembled WGS sequence"/>
</dbReference>
<dbReference type="Pfam" id="PF04193">
    <property type="entry name" value="PQ-loop"/>
    <property type="match status" value="2"/>
</dbReference>
<comment type="caution">
    <text evidence="9">The sequence shown here is derived from an EMBL/GenBank/DDBJ whole genome shotgun (WGS) entry which is preliminary data.</text>
</comment>
<reference evidence="9 10" key="1">
    <citation type="journal article" date="2019" name="New Phytol.">
        <title>Comparative genomics reveals unique wood-decay strategies and fruiting body development in the Schizophyllaceae.</title>
        <authorList>
            <person name="Almasi E."/>
            <person name="Sahu N."/>
            <person name="Krizsan K."/>
            <person name="Balint B."/>
            <person name="Kovacs G.M."/>
            <person name="Kiss B."/>
            <person name="Cseklye J."/>
            <person name="Drula E."/>
            <person name="Henrissat B."/>
            <person name="Nagy I."/>
            <person name="Chovatia M."/>
            <person name="Adam C."/>
            <person name="LaButti K."/>
            <person name="Lipzen A."/>
            <person name="Riley R."/>
            <person name="Grigoriev I.V."/>
            <person name="Nagy L.G."/>
        </authorList>
    </citation>
    <scope>NUCLEOTIDE SEQUENCE [LARGE SCALE GENOMIC DNA]</scope>
    <source>
        <strain evidence="9 10">NL-1724</strain>
    </source>
</reference>
<organism evidence="9 10">
    <name type="scientific">Schizophyllum amplum</name>
    <dbReference type="NCBI Taxonomy" id="97359"/>
    <lineage>
        <taxon>Eukaryota</taxon>
        <taxon>Fungi</taxon>
        <taxon>Dikarya</taxon>
        <taxon>Basidiomycota</taxon>
        <taxon>Agaricomycotina</taxon>
        <taxon>Agaricomycetes</taxon>
        <taxon>Agaricomycetidae</taxon>
        <taxon>Agaricales</taxon>
        <taxon>Schizophyllaceae</taxon>
        <taxon>Schizophyllum</taxon>
    </lineage>
</organism>
<feature type="compositionally biased region" description="Polar residues" evidence="7">
    <location>
        <begin position="144"/>
        <end position="155"/>
    </location>
</feature>
<keyword evidence="2 8" id="KW-0812">Transmembrane</keyword>
<feature type="transmembrane region" description="Helical" evidence="8">
    <location>
        <begin position="343"/>
        <end position="366"/>
    </location>
</feature>
<dbReference type="EMBL" id="VDMD01000077">
    <property type="protein sequence ID" value="TRM56235.1"/>
    <property type="molecule type" value="Genomic_DNA"/>
</dbReference>
<dbReference type="InterPro" id="IPR051415">
    <property type="entry name" value="LAAT-1"/>
</dbReference>
<dbReference type="InterPro" id="IPR006603">
    <property type="entry name" value="PQ-loop_rpt"/>
</dbReference>
<protein>
    <submittedName>
        <fullName evidence="9">PQ loop repeat-domain-containing protein</fullName>
    </submittedName>
</protein>
<evidence type="ECO:0000256" key="5">
    <source>
        <dbReference type="ARBA" id="ARBA00038039"/>
    </source>
</evidence>
<dbReference type="PANTHER" id="PTHR16201">
    <property type="entry name" value="SEVEN TRANSMEMBRANE PROTEIN 1-RELATED"/>
    <property type="match status" value="1"/>
</dbReference>
<feature type="compositionally biased region" description="Basic and acidic residues" evidence="7">
    <location>
        <begin position="449"/>
        <end position="467"/>
    </location>
</feature>
<comment type="catalytic activity">
    <reaction evidence="6">
        <text>L-histidine(out) + L-arginine(in) = L-histidine(in) + L-arginine(out)</text>
        <dbReference type="Rhea" id="RHEA:71063"/>
        <dbReference type="ChEBI" id="CHEBI:32682"/>
        <dbReference type="ChEBI" id="CHEBI:57595"/>
    </reaction>
</comment>
<dbReference type="STRING" id="97359.A0A550BUL0"/>
<evidence type="ECO:0000256" key="6">
    <source>
        <dbReference type="ARBA" id="ARBA00050768"/>
    </source>
</evidence>